<feature type="signal peptide" evidence="2">
    <location>
        <begin position="1"/>
        <end position="21"/>
    </location>
</feature>
<feature type="compositionally biased region" description="Polar residues" evidence="1">
    <location>
        <begin position="194"/>
        <end position="221"/>
    </location>
</feature>
<proteinExistence type="predicted"/>
<reference evidence="3" key="2">
    <citation type="submission" date="2025-08" db="UniProtKB">
        <authorList>
            <consortium name="Ensembl"/>
        </authorList>
    </citation>
    <scope>IDENTIFICATION</scope>
</reference>
<feature type="compositionally biased region" description="Polar residues" evidence="1">
    <location>
        <begin position="281"/>
        <end position="291"/>
    </location>
</feature>
<feature type="region of interest" description="Disordered" evidence="1">
    <location>
        <begin position="115"/>
        <end position="343"/>
    </location>
</feature>
<dbReference type="PANTHER" id="PTHR36881:SF1">
    <property type="entry name" value="DERMOKINE"/>
    <property type="match status" value="1"/>
</dbReference>
<dbReference type="GO" id="GO:1903575">
    <property type="term" value="P:cornified envelope assembly"/>
    <property type="evidence" value="ECO:0007669"/>
    <property type="project" value="InterPro"/>
</dbReference>
<feature type="compositionally biased region" description="Polar residues" evidence="1">
    <location>
        <begin position="334"/>
        <end position="343"/>
    </location>
</feature>
<dbReference type="AlphaFoldDB" id="A0A8C2PJZ7"/>
<evidence type="ECO:0000313" key="3">
    <source>
        <dbReference type="Ensembl" id="ENSCHIP00010021347.1"/>
    </source>
</evidence>
<organism evidence="3">
    <name type="scientific">Capra hircus</name>
    <name type="common">Goat</name>
    <dbReference type="NCBI Taxonomy" id="9925"/>
    <lineage>
        <taxon>Eukaryota</taxon>
        <taxon>Metazoa</taxon>
        <taxon>Chordata</taxon>
        <taxon>Craniata</taxon>
        <taxon>Vertebrata</taxon>
        <taxon>Euteleostomi</taxon>
        <taxon>Mammalia</taxon>
        <taxon>Eutheria</taxon>
        <taxon>Laurasiatheria</taxon>
        <taxon>Artiodactyla</taxon>
        <taxon>Ruminantia</taxon>
        <taxon>Pecora</taxon>
        <taxon>Bovidae</taxon>
        <taxon>Caprinae</taxon>
        <taxon>Capra</taxon>
    </lineage>
</organism>
<feature type="compositionally biased region" description="Gly residues" evidence="1">
    <location>
        <begin position="240"/>
        <end position="264"/>
    </location>
</feature>
<sequence>MKRKGSLACLLLFLLLGSGEASPMQSGETDAAGKVGEAIVHGVGEGVGEALGEAAIQGIEKAIGQGTGEKASLGIREARDPHLGDALAHKLKEASHALKNTGSEAGRQAENIIGHGVDPAHSSWQGAPGSNGAWGTNGQPPSGHHGIPGSQGSSGGPGDTHEHVFSGGSGGSFGANAQGGSWGQGGHRGPFNPGANSQGTAPQPGSVRSSSNGNTECTTPPGSGGSSGNSGGSSSSGSSSNGGGSNGGAGSNGGGSNGGTGSNSGGSSSSGSSWDTRNSDHGGSSQGYNPNSSSGSRVGSGGRNKPECDNPHVSGGSGGQGQGSGGEGEAVSGINTLNSQTSSEPFNFDTFWKNFKSKLGFINWDALNKGQAPPPSTRALLYFRRLWQDFKHNTPFLNWKVITEGEDVPSLQKRAGGAGQPGTGWQDTVAGTAKNYNYNQQGPPTALGGQYPVKTPAKGGVTVSSSASQTHPSLLQWVKFW</sequence>
<feature type="compositionally biased region" description="Gly residues" evidence="1">
    <location>
        <begin position="315"/>
        <end position="328"/>
    </location>
</feature>
<evidence type="ECO:0000256" key="1">
    <source>
        <dbReference type="SAM" id="MobiDB-lite"/>
    </source>
</evidence>
<dbReference type="InterPro" id="IPR033541">
    <property type="entry name" value="Dermokine"/>
</dbReference>
<feature type="compositionally biased region" description="Low complexity" evidence="1">
    <location>
        <begin position="138"/>
        <end position="151"/>
    </location>
</feature>
<dbReference type="CDD" id="cd21118">
    <property type="entry name" value="dermokine"/>
    <property type="match status" value="1"/>
</dbReference>
<reference evidence="3" key="1">
    <citation type="submission" date="2019-03" db="EMBL/GenBank/DDBJ databases">
        <title>Genome sequencing and reference-guided assembly of Black Bengal Goat (Capra hircus).</title>
        <authorList>
            <person name="Siddiki A.Z."/>
            <person name="Baten A."/>
            <person name="Billah M."/>
            <person name="Alam M.A.U."/>
            <person name="Shawrob K.S.M."/>
            <person name="Saha S."/>
            <person name="Chowdhury M."/>
            <person name="Rahman A.H."/>
            <person name="Stear M."/>
            <person name="Miah G."/>
            <person name="Das G.B."/>
            <person name="Hossain M.M."/>
            <person name="Kumkum M."/>
            <person name="Islam M.S."/>
            <person name="Mollah A.M."/>
            <person name="Ahsan A."/>
            <person name="Tusar F."/>
            <person name="Khan M.K.I."/>
        </authorList>
    </citation>
    <scope>NUCLEOTIDE SEQUENCE [LARGE SCALE GENOMIC DNA]</scope>
</reference>
<keyword evidence="2" id="KW-0732">Signal</keyword>
<accession>A0A8C2PJZ7</accession>
<dbReference type="PANTHER" id="PTHR36881">
    <property type="entry name" value="DERMOKINE"/>
    <property type="match status" value="1"/>
</dbReference>
<protein>
    <recommendedName>
        <fullName evidence="4">Dermokine</fullName>
    </recommendedName>
</protein>
<dbReference type="GO" id="GO:0005615">
    <property type="term" value="C:extracellular space"/>
    <property type="evidence" value="ECO:0007669"/>
    <property type="project" value="TreeGrafter"/>
</dbReference>
<name>A0A8C2PJZ7_CAPHI</name>
<feature type="chain" id="PRO_5034983627" description="Dermokine" evidence="2">
    <location>
        <begin position="22"/>
        <end position="481"/>
    </location>
</feature>
<evidence type="ECO:0000256" key="2">
    <source>
        <dbReference type="SAM" id="SignalP"/>
    </source>
</evidence>
<feature type="compositionally biased region" description="Gly residues" evidence="1">
    <location>
        <begin position="222"/>
        <end position="231"/>
    </location>
</feature>
<evidence type="ECO:0008006" key="4">
    <source>
        <dbReference type="Google" id="ProtNLM"/>
    </source>
</evidence>
<dbReference type="Ensembl" id="ENSCHIT00010030059.1">
    <property type="protein sequence ID" value="ENSCHIP00010021347.1"/>
    <property type="gene ID" value="ENSCHIG00010015653.1"/>
</dbReference>